<sequence length="252" mass="26369">AAPAAVVNAALGHGVLTVGRLLRHLRDDETVQLLAAFPQGSMTPVGAALAQVVDDEGYRAFIAPMPDGTLSPDPPSAGGRRVGILSAMAVVPSMRRRGLGTALAVQRTAWLRERCTEAYAMVWLRDRPGCGDGVLKAAGWEPVTTVRRYWEQASVAGDCHCHRCGSPCHCDGLLMRLPHRPTGGGSLYSGREHDASAGGDWGVPHLLDLVQRHGQGVYGEGAGGDLLGDLLGEGRQFGDDAGGGHDGQVRGA</sequence>
<dbReference type="InterPro" id="IPR000182">
    <property type="entry name" value="GNAT_dom"/>
</dbReference>
<dbReference type="Pfam" id="PF08445">
    <property type="entry name" value="FR47"/>
    <property type="match status" value="1"/>
</dbReference>
<organism evidence="2 3">
    <name type="scientific">Nonomuraea guangzhouensis</name>
    <dbReference type="NCBI Taxonomy" id="1291555"/>
    <lineage>
        <taxon>Bacteria</taxon>
        <taxon>Bacillati</taxon>
        <taxon>Actinomycetota</taxon>
        <taxon>Actinomycetes</taxon>
        <taxon>Streptosporangiales</taxon>
        <taxon>Streptosporangiaceae</taxon>
        <taxon>Nonomuraea</taxon>
    </lineage>
</organism>
<dbReference type="Gene3D" id="3.40.630.30">
    <property type="match status" value="1"/>
</dbReference>
<evidence type="ECO:0000259" key="1">
    <source>
        <dbReference type="PROSITE" id="PS51186"/>
    </source>
</evidence>
<name>A0ABW4GR15_9ACTN</name>
<gene>
    <name evidence="2" type="ORF">ACFSJ0_47870</name>
</gene>
<dbReference type="GO" id="GO:0016746">
    <property type="term" value="F:acyltransferase activity"/>
    <property type="evidence" value="ECO:0007669"/>
    <property type="project" value="UniProtKB-KW"/>
</dbReference>
<feature type="non-terminal residue" evidence="2">
    <location>
        <position position="1"/>
    </location>
</feature>
<dbReference type="InterPro" id="IPR016181">
    <property type="entry name" value="Acyl_CoA_acyltransferase"/>
</dbReference>
<reference evidence="3" key="1">
    <citation type="journal article" date="2019" name="Int. J. Syst. Evol. Microbiol.">
        <title>The Global Catalogue of Microorganisms (GCM) 10K type strain sequencing project: providing services to taxonomists for standard genome sequencing and annotation.</title>
        <authorList>
            <consortium name="The Broad Institute Genomics Platform"/>
            <consortium name="The Broad Institute Genome Sequencing Center for Infectious Disease"/>
            <person name="Wu L."/>
            <person name="Ma J."/>
        </authorList>
    </citation>
    <scope>NUCLEOTIDE SEQUENCE [LARGE SCALE GENOMIC DNA]</scope>
    <source>
        <strain evidence="3">CGMCC 1.15399</strain>
    </source>
</reference>
<evidence type="ECO:0000313" key="3">
    <source>
        <dbReference type="Proteomes" id="UP001597097"/>
    </source>
</evidence>
<keyword evidence="2" id="KW-0012">Acyltransferase</keyword>
<dbReference type="PROSITE" id="PS51186">
    <property type="entry name" value="GNAT"/>
    <property type="match status" value="1"/>
</dbReference>
<dbReference type="EC" id="2.3.1.-" evidence="2"/>
<dbReference type="EMBL" id="JBHUCM010000045">
    <property type="protein sequence ID" value="MFD1544834.1"/>
    <property type="molecule type" value="Genomic_DNA"/>
</dbReference>
<dbReference type="SUPFAM" id="SSF55729">
    <property type="entry name" value="Acyl-CoA N-acyltransferases (Nat)"/>
    <property type="match status" value="1"/>
</dbReference>
<proteinExistence type="predicted"/>
<accession>A0ABW4GR15</accession>
<keyword evidence="2" id="KW-0808">Transferase</keyword>
<keyword evidence="3" id="KW-1185">Reference proteome</keyword>
<dbReference type="RefSeq" id="WP_378625313.1">
    <property type="nucleotide sequence ID" value="NZ_JBHUCM010000045.1"/>
</dbReference>
<protein>
    <submittedName>
        <fullName evidence="2">GNAT family N-acetyltransferase</fullName>
        <ecNumber evidence="2">2.3.1.-</ecNumber>
    </submittedName>
</protein>
<feature type="domain" description="N-acetyltransferase" evidence="1">
    <location>
        <begin position="20"/>
        <end position="180"/>
    </location>
</feature>
<evidence type="ECO:0000313" key="2">
    <source>
        <dbReference type="EMBL" id="MFD1544834.1"/>
    </source>
</evidence>
<dbReference type="InterPro" id="IPR013653">
    <property type="entry name" value="GCN5-like_dom"/>
</dbReference>
<dbReference type="Proteomes" id="UP001597097">
    <property type="component" value="Unassembled WGS sequence"/>
</dbReference>
<comment type="caution">
    <text evidence="2">The sequence shown here is derived from an EMBL/GenBank/DDBJ whole genome shotgun (WGS) entry which is preliminary data.</text>
</comment>